<evidence type="ECO:0000313" key="3">
    <source>
        <dbReference type="Proteomes" id="UP001174909"/>
    </source>
</evidence>
<dbReference type="PANTHER" id="PTHR24416:SF611">
    <property type="entry name" value="TYROSINE-PROTEIN KINASE TRANSMEMBRANE RECEPTOR ROR"/>
    <property type="match status" value="1"/>
</dbReference>
<keyword evidence="2" id="KW-0675">Receptor</keyword>
<comment type="caution">
    <text evidence="2">The sequence shown here is derived from an EMBL/GenBank/DDBJ whole genome shotgun (WGS) entry which is preliminary data.</text>
</comment>
<reference evidence="2" key="1">
    <citation type="submission" date="2023-03" db="EMBL/GenBank/DDBJ databases">
        <authorList>
            <person name="Steffen K."/>
            <person name="Cardenas P."/>
        </authorList>
    </citation>
    <scope>NUCLEOTIDE SEQUENCE</scope>
</reference>
<sequence>MTSETSESLDMVSFGEVFKGVLQQRGAESMPVAVKMTKKTISEYLQQSFMKEMTIMSQMMHPNIVRLYGIVSEDVPSPWIVLEYMEHGDLKSFLTKNERSVQQMVKYMVDVAMGMHYISERGLVHRDLAARNVLVGANEICKVADFGLLRAIPRDLSVYTASHSIPSPIRWMPPESIIDRAFSAASDVWSFGVLVWEMFNPTKLPFEKYDNMAVVSNVNEGASATHPKRSPLYCGQDNEGLLAQEPQQTTILPAHIYPPLHKNFLLNVVLSIERDVYTFTRCT</sequence>
<dbReference type="GO" id="GO:0005524">
    <property type="term" value="F:ATP binding"/>
    <property type="evidence" value="ECO:0007669"/>
    <property type="project" value="InterPro"/>
</dbReference>
<evidence type="ECO:0000259" key="1">
    <source>
        <dbReference type="PROSITE" id="PS50011"/>
    </source>
</evidence>
<dbReference type="PRINTS" id="PR00109">
    <property type="entry name" value="TYRKINASE"/>
</dbReference>
<gene>
    <name evidence="2" type="ORF">GBAR_LOCUS27547</name>
</gene>
<dbReference type="GO" id="GO:0004714">
    <property type="term" value="F:transmembrane receptor protein tyrosine kinase activity"/>
    <property type="evidence" value="ECO:0007669"/>
    <property type="project" value="TreeGrafter"/>
</dbReference>
<dbReference type="GO" id="GO:0005886">
    <property type="term" value="C:plasma membrane"/>
    <property type="evidence" value="ECO:0007669"/>
    <property type="project" value="TreeGrafter"/>
</dbReference>
<dbReference type="Proteomes" id="UP001174909">
    <property type="component" value="Unassembled WGS sequence"/>
</dbReference>
<feature type="domain" description="Protein kinase" evidence="1">
    <location>
        <begin position="3"/>
        <end position="283"/>
    </location>
</feature>
<name>A0AA35X956_GEOBA</name>
<dbReference type="AlphaFoldDB" id="A0AA35X956"/>
<dbReference type="Gene3D" id="1.10.510.10">
    <property type="entry name" value="Transferase(Phosphotransferase) domain 1"/>
    <property type="match status" value="1"/>
</dbReference>
<evidence type="ECO:0000313" key="2">
    <source>
        <dbReference type="EMBL" id="CAI8050078.1"/>
    </source>
</evidence>
<accession>A0AA35X956</accession>
<dbReference type="PROSITE" id="PS00109">
    <property type="entry name" value="PROTEIN_KINASE_TYR"/>
    <property type="match status" value="1"/>
</dbReference>
<dbReference type="EMBL" id="CASHTH010003834">
    <property type="protein sequence ID" value="CAI8050078.1"/>
    <property type="molecule type" value="Genomic_DNA"/>
</dbReference>
<dbReference type="PROSITE" id="PS50011">
    <property type="entry name" value="PROTEIN_KINASE_DOM"/>
    <property type="match status" value="1"/>
</dbReference>
<dbReference type="InterPro" id="IPR008266">
    <property type="entry name" value="Tyr_kinase_AS"/>
</dbReference>
<dbReference type="GO" id="GO:0043235">
    <property type="term" value="C:receptor complex"/>
    <property type="evidence" value="ECO:0007669"/>
    <property type="project" value="TreeGrafter"/>
</dbReference>
<protein>
    <submittedName>
        <fullName evidence="2">Ephrin type-A receptor 8</fullName>
    </submittedName>
</protein>
<dbReference type="CDD" id="cd00192">
    <property type="entry name" value="PTKc"/>
    <property type="match status" value="1"/>
</dbReference>
<dbReference type="Pfam" id="PF07714">
    <property type="entry name" value="PK_Tyr_Ser-Thr"/>
    <property type="match status" value="1"/>
</dbReference>
<dbReference type="InterPro" id="IPR011009">
    <property type="entry name" value="Kinase-like_dom_sf"/>
</dbReference>
<organism evidence="2 3">
    <name type="scientific">Geodia barretti</name>
    <name type="common">Barrett's horny sponge</name>
    <dbReference type="NCBI Taxonomy" id="519541"/>
    <lineage>
        <taxon>Eukaryota</taxon>
        <taxon>Metazoa</taxon>
        <taxon>Porifera</taxon>
        <taxon>Demospongiae</taxon>
        <taxon>Heteroscleromorpha</taxon>
        <taxon>Tetractinellida</taxon>
        <taxon>Astrophorina</taxon>
        <taxon>Geodiidae</taxon>
        <taxon>Geodia</taxon>
    </lineage>
</organism>
<dbReference type="InterPro" id="IPR001245">
    <property type="entry name" value="Ser-Thr/Tyr_kinase_cat_dom"/>
</dbReference>
<dbReference type="GO" id="GO:0007169">
    <property type="term" value="P:cell surface receptor protein tyrosine kinase signaling pathway"/>
    <property type="evidence" value="ECO:0007669"/>
    <property type="project" value="TreeGrafter"/>
</dbReference>
<dbReference type="InterPro" id="IPR020635">
    <property type="entry name" value="Tyr_kinase_cat_dom"/>
</dbReference>
<dbReference type="SUPFAM" id="SSF56112">
    <property type="entry name" value="Protein kinase-like (PK-like)"/>
    <property type="match status" value="1"/>
</dbReference>
<dbReference type="InterPro" id="IPR000719">
    <property type="entry name" value="Prot_kinase_dom"/>
</dbReference>
<dbReference type="InterPro" id="IPR050122">
    <property type="entry name" value="RTK"/>
</dbReference>
<dbReference type="SMART" id="SM00219">
    <property type="entry name" value="TyrKc"/>
    <property type="match status" value="1"/>
</dbReference>
<dbReference type="PANTHER" id="PTHR24416">
    <property type="entry name" value="TYROSINE-PROTEIN KINASE RECEPTOR"/>
    <property type="match status" value="1"/>
</dbReference>
<proteinExistence type="predicted"/>
<keyword evidence="3" id="KW-1185">Reference proteome</keyword>